<dbReference type="InterPro" id="IPR012795">
    <property type="entry name" value="tRNA_Ile_lys_synt_N"/>
</dbReference>
<dbReference type="PANTHER" id="PTHR43033:SF1">
    <property type="entry name" value="TRNA(ILE)-LYSIDINE SYNTHASE-RELATED"/>
    <property type="match status" value="1"/>
</dbReference>
<keyword evidence="9" id="KW-1185">Reference proteome</keyword>
<sequence>MSNVAVTGAATALVPEVAAAEFLHSLVTPAHILVAISGGSDSTGLLIALAEQLKSFPRSDITLSAATIDHGLRAAGADEAREVASVCAARGIPHFIRRWDGEKPKSGIMAAAREARYQLLADLAREISADVIVTAHTADDQRETIVMRAERQSGGGGDETRTGIADAMLFDRRIWIVRPFLACRRMDIRAYLEGRGVSWLDDPSNEDIRYERVRTRMRLAVDPVVAVPADDGANRVLLSGKAALWLDEHVTIHADALCVIDRAGLSGDAAAVGYALSYLTAVFGGDVYGPGRQQMQRILDFVNSGMPGRRTAGGVVFDLRRETLCLMRESRNIKPLTLMQGASGIWDGRFEVTNRGSTTICVQAAGADSALIFPPNLPRAAVRRARAALPLIVSDEAGMAPTVAVAPYLASFDRFLTRFDLMFADRLSIAFGRQAYRRLPLSVI</sequence>
<dbReference type="Pfam" id="PF01171">
    <property type="entry name" value="ATP_bind_3"/>
    <property type="match status" value="1"/>
</dbReference>
<keyword evidence="4 6" id="KW-0067">ATP-binding</keyword>
<dbReference type="Gene3D" id="3.40.50.620">
    <property type="entry name" value="HUPs"/>
    <property type="match status" value="1"/>
</dbReference>
<dbReference type="GO" id="GO:0032267">
    <property type="term" value="F:tRNA(Ile)-lysidine synthase activity"/>
    <property type="evidence" value="ECO:0007669"/>
    <property type="project" value="UniProtKB-EC"/>
</dbReference>
<comment type="similarity">
    <text evidence="6">Belongs to the tRNA(Ile)-lysidine synthase family.</text>
</comment>
<dbReference type="InterPro" id="IPR011063">
    <property type="entry name" value="TilS/TtcA_N"/>
</dbReference>
<dbReference type="EMBL" id="FMAH01000014">
    <property type="protein sequence ID" value="SCB28561.1"/>
    <property type="molecule type" value="Genomic_DNA"/>
</dbReference>
<reference evidence="9" key="1">
    <citation type="submission" date="2016-08" db="EMBL/GenBank/DDBJ databases">
        <authorList>
            <person name="Varghese N."/>
            <person name="Submissions Spin"/>
        </authorList>
    </citation>
    <scope>NUCLEOTIDE SEQUENCE [LARGE SCALE GENOMIC DNA]</scope>
    <source>
        <strain evidence="9">HAMBI 2971</strain>
    </source>
</reference>
<comment type="domain">
    <text evidence="6">The N-terminal region contains the highly conserved SGGXDS motif, predicted to be a P-loop motif involved in ATP binding.</text>
</comment>
<evidence type="ECO:0000256" key="5">
    <source>
        <dbReference type="ARBA" id="ARBA00048539"/>
    </source>
</evidence>
<dbReference type="GO" id="GO:0005524">
    <property type="term" value="F:ATP binding"/>
    <property type="evidence" value="ECO:0007669"/>
    <property type="project" value="UniProtKB-UniRule"/>
</dbReference>
<dbReference type="EC" id="6.3.4.19" evidence="6"/>
<comment type="catalytic activity">
    <reaction evidence="5 6">
        <text>cytidine(34) in tRNA(Ile2) + L-lysine + ATP = lysidine(34) in tRNA(Ile2) + AMP + diphosphate + H(+)</text>
        <dbReference type="Rhea" id="RHEA:43744"/>
        <dbReference type="Rhea" id="RHEA-COMP:10625"/>
        <dbReference type="Rhea" id="RHEA-COMP:10670"/>
        <dbReference type="ChEBI" id="CHEBI:15378"/>
        <dbReference type="ChEBI" id="CHEBI:30616"/>
        <dbReference type="ChEBI" id="CHEBI:32551"/>
        <dbReference type="ChEBI" id="CHEBI:33019"/>
        <dbReference type="ChEBI" id="CHEBI:82748"/>
        <dbReference type="ChEBI" id="CHEBI:83665"/>
        <dbReference type="ChEBI" id="CHEBI:456215"/>
        <dbReference type="EC" id="6.3.4.19"/>
    </reaction>
</comment>
<accession>A0A1C3VLB0</accession>
<evidence type="ECO:0000256" key="4">
    <source>
        <dbReference type="ARBA" id="ARBA00022840"/>
    </source>
</evidence>
<proteinExistence type="inferred from homology"/>
<evidence type="ECO:0000259" key="7">
    <source>
        <dbReference type="Pfam" id="PF01171"/>
    </source>
</evidence>
<organism evidence="8 9">
    <name type="scientific">Rhizobium miluonense</name>
    <dbReference type="NCBI Taxonomy" id="411945"/>
    <lineage>
        <taxon>Bacteria</taxon>
        <taxon>Pseudomonadati</taxon>
        <taxon>Pseudomonadota</taxon>
        <taxon>Alphaproteobacteria</taxon>
        <taxon>Hyphomicrobiales</taxon>
        <taxon>Rhizobiaceae</taxon>
        <taxon>Rhizobium/Agrobacterium group</taxon>
        <taxon>Rhizobium</taxon>
    </lineage>
</organism>
<evidence type="ECO:0000256" key="6">
    <source>
        <dbReference type="HAMAP-Rule" id="MF_01161"/>
    </source>
</evidence>
<dbReference type="PANTHER" id="PTHR43033">
    <property type="entry name" value="TRNA(ILE)-LYSIDINE SYNTHASE-RELATED"/>
    <property type="match status" value="1"/>
</dbReference>
<comment type="subcellular location">
    <subcellularLocation>
        <location evidence="6">Cytoplasm</location>
    </subcellularLocation>
</comment>
<evidence type="ECO:0000256" key="3">
    <source>
        <dbReference type="ARBA" id="ARBA00022741"/>
    </source>
</evidence>
<keyword evidence="2 6" id="KW-0819">tRNA processing</keyword>
<dbReference type="HAMAP" id="MF_01161">
    <property type="entry name" value="tRNA_Ile_lys_synt"/>
    <property type="match status" value="1"/>
</dbReference>
<gene>
    <name evidence="6" type="primary">tilS</name>
    <name evidence="8" type="ORF">GA0061102_1014107</name>
</gene>
<dbReference type="RefSeq" id="WP_092848867.1">
    <property type="nucleotide sequence ID" value="NZ_FMAH01000014.1"/>
</dbReference>
<protein>
    <recommendedName>
        <fullName evidence="6">tRNA(Ile)-lysidine synthase</fullName>
        <ecNumber evidence="6">6.3.4.19</ecNumber>
    </recommendedName>
    <alternativeName>
        <fullName evidence="6">tRNA(Ile)-2-lysyl-cytidine synthase</fullName>
    </alternativeName>
    <alternativeName>
        <fullName evidence="6">tRNA(Ile)-lysidine synthetase</fullName>
    </alternativeName>
</protein>
<keyword evidence="6" id="KW-0963">Cytoplasm</keyword>
<dbReference type="CDD" id="cd01992">
    <property type="entry name" value="TilS_N"/>
    <property type="match status" value="1"/>
</dbReference>
<keyword evidence="3 6" id="KW-0547">Nucleotide-binding</keyword>
<dbReference type="NCBIfam" id="TIGR02432">
    <property type="entry name" value="lysidine_TilS_N"/>
    <property type="match status" value="1"/>
</dbReference>
<name>A0A1C3VLB0_9HYPH</name>
<dbReference type="STRING" id="411945.GA0061102_1014107"/>
<evidence type="ECO:0000256" key="1">
    <source>
        <dbReference type="ARBA" id="ARBA00022598"/>
    </source>
</evidence>
<dbReference type="InterPro" id="IPR014729">
    <property type="entry name" value="Rossmann-like_a/b/a_fold"/>
</dbReference>
<feature type="domain" description="tRNA(Ile)-lysidine/2-thiocytidine synthase N-terminal" evidence="7">
    <location>
        <begin position="31"/>
        <end position="216"/>
    </location>
</feature>
<dbReference type="GO" id="GO:0005737">
    <property type="term" value="C:cytoplasm"/>
    <property type="evidence" value="ECO:0007669"/>
    <property type="project" value="UniProtKB-SubCell"/>
</dbReference>
<dbReference type="GO" id="GO:0006400">
    <property type="term" value="P:tRNA modification"/>
    <property type="evidence" value="ECO:0007669"/>
    <property type="project" value="UniProtKB-UniRule"/>
</dbReference>
<evidence type="ECO:0000256" key="2">
    <source>
        <dbReference type="ARBA" id="ARBA00022694"/>
    </source>
</evidence>
<dbReference type="SUPFAM" id="SSF52402">
    <property type="entry name" value="Adenine nucleotide alpha hydrolases-like"/>
    <property type="match status" value="1"/>
</dbReference>
<evidence type="ECO:0000313" key="9">
    <source>
        <dbReference type="Proteomes" id="UP000199435"/>
    </source>
</evidence>
<evidence type="ECO:0000313" key="8">
    <source>
        <dbReference type="EMBL" id="SCB28561.1"/>
    </source>
</evidence>
<dbReference type="OrthoDB" id="9807403at2"/>
<dbReference type="Proteomes" id="UP000199435">
    <property type="component" value="Unassembled WGS sequence"/>
</dbReference>
<keyword evidence="1 6" id="KW-0436">Ligase</keyword>
<feature type="binding site" evidence="6">
    <location>
        <begin position="37"/>
        <end position="42"/>
    </location>
    <ligand>
        <name>ATP</name>
        <dbReference type="ChEBI" id="CHEBI:30616"/>
    </ligand>
</feature>
<comment type="function">
    <text evidence="6">Ligates lysine onto the cytidine present at position 34 of the AUA codon-specific tRNA(Ile) that contains the anticodon CAU, in an ATP-dependent manner. Cytidine is converted to lysidine, thus changing the amino acid specificity of the tRNA from methionine to isoleucine.</text>
</comment>
<dbReference type="AlphaFoldDB" id="A0A1C3VLB0"/>
<dbReference type="InterPro" id="IPR012094">
    <property type="entry name" value="tRNA_Ile_lys_synt"/>
</dbReference>